<feature type="domain" description="Alpha-L-rhamnosidase six-hairpin glycosidase" evidence="7">
    <location>
        <begin position="634"/>
        <end position="950"/>
    </location>
</feature>
<dbReference type="InterPro" id="IPR013783">
    <property type="entry name" value="Ig-like_fold"/>
</dbReference>
<dbReference type="SUPFAM" id="SSF48208">
    <property type="entry name" value="Six-hairpin glycosidases"/>
    <property type="match status" value="1"/>
</dbReference>
<dbReference type="PANTHER" id="PTHR33307:SF6">
    <property type="entry name" value="ALPHA-RHAMNOSIDASE (EUROFUNG)-RELATED"/>
    <property type="match status" value="1"/>
</dbReference>
<accession>A0A9W6RYP7</accession>
<evidence type="ECO:0000256" key="2">
    <source>
        <dbReference type="ARBA" id="ARBA00012652"/>
    </source>
</evidence>
<dbReference type="RefSeq" id="WP_285566258.1">
    <property type="nucleotide sequence ID" value="NZ_BSTK01000001.1"/>
</dbReference>
<feature type="domain" description="Alpha-L-rhamnosidase C-terminal" evidence="8">
    <location>
        <begin position="956"/>
        <end position="1023"/>
    </location>
</feature>
<dbReference type="Pfam" id="PF17390">
    <property type="entry name" value="Bac_rhamnosid_C"/>
    <property type="match status" value="1"/>
</dbReference>
<dbReference type="AlphaFoldDB" id="A0A9W6RYP7"/>
<evidence type="ECO:0000259" key="5">
    <source>
        <dbReference type="Pfam" id="PF05592"/>
    </source>
</evidence>
<evidence type="ECO:0000313" key="10">
    <source>
        <dbReference type="Proteomes" id="UP001165074"/>
    </source>
</evidence>
<comment type="caution">
    <text evidence="9">The sequence shown here is derived from an EMBL/GenBank/DDBJ whole genome shotgun (WGS) entry which is preliminary data.</text>
</comment>
<protein>
    <recommendedName>
        <fullName evidence="2">alpha-L-rhamnosidase</fullName>
        <ecNumber evidence="2">3.2.1.40</ecNumber>
    </recommendedName>
</protein>
<dbReference type="Gene3D" id="2.60.120.260">
    <property type="entry name" value="Galactose-binding domain-like"/>
    <property type="match status" value="2"/>
</dbReference>
<dbReference type="GO" id="GO:0030596">
    <property type="term" value="F:alpha-L-rhamnosidase activity"/>
    <property type="evidence" value="ECO:0007669"/>
    <property type="project" value="UniProtKB-EC"/>
</dbReference>
<evidence type="ECO:0000256" key="3">
    <source>
        <dbReference type="ARBA" id="ARBA00022801"/>
    </source>
</evidence>
<dbReference type="Pfam" id="PF25788">
    <property type="entry name" value="Ig_Rha78A_N"/>
    <property type="match status" value="1"/>
</dbReference>
<evidence type="ECO:0000256" key="4">
    <source>
        <dbReference type="SAM" id="SignalP"/>
    </source>
</evidence>
<dbReference type="EMBL" id="BSTK01000001">
    <property type="protein sequence ID" value="GLY82532.1"/>
    <property type="molecule type" value="Genomic_DNA"/>
</dbReference>
<dbReference type="Pfam" id="PF05592">
    <property type="entry name" value="Bac_rhamnosid"/>
    <property type="match status" value="1"/>
</dbReference>
<evidence type="ECO:0000313" key="9">
    <source>
        <dbReference type="EMBL" id="GLY82532.1"/>
    </source>
</evidence>
<gene>
    <name evidence="9" type="ORF">Airi02_004640</name>
</gene>
<keyword evidence="3" id="KW-0378">Hydrolase</keyword>
<dbReference type="PANTHER" id="PTHR33307">
    <property type="entry name" value="ALPHA-RHAMNOSIDASE (EUROFUNG)"/>
    <property type="match status" value="1"/>
</dbReference>
<keyword evidence="10" id="KW-1185">Reference proteome</keyword>
<evidence type="ECO:0000259" key="7">
    <source>
        <dbReference type="Pfam" id="PF17389"/>
    </source>
</evidence>
<feature type="domain" description="Alpha-L-rhamnosidase concanavalin-like" evidence="5">
    <location>
        <begin position="532"/>
        <end position="624"/>
    </location>
</feature>
<dbReference type="Gene3D" id="1.50.10.10">
    <property type="match status" value="1"/>
</dbReference>
<dbReference type="InterPro" id="IPR012341">
    <property type="entry name" value="6hp_glycosidase-like_sf"/>
</dbReference>
<dbReference type="Gene3D" id="2.60.40.10">
    <property type="entry name" value="Immunoglobulins"/>
    <property type="match status" value="1"/>
</dbReference>
<reference evidence="9" key="1">
    <citation type="submission" date="2023-03" db="EMBL/GenBank/DDBJ databases">
        <title>Actinoallomurus iriomotensis NBRC 103684.</title>
        <authorList>
            <person name="Ichikawa N."/>
            <person name="Sato H."/>
            <person name="Tonouchi N."/>
        </authorList>
    </citation>
    <scope>NUCLEOTIDE SEQUENCE</scope>
    <source>
        <strain evidence="9">NBRC 103684</strain>
    </source>
</reference>
<name>A0A9W6RYP7_9ACTN</name>
<sequence length="1077" mass="116896">MRLVPKFRRRSLPVLSSYVVATTVLLTAGASALPADATSASRGVVGPSAPTALVTNSLPAPMDVDAAGGIELGWQSTLRRQTAYKIELTKLGSGTPLWDTDKVTSARSTAVRYTGPRLRQGERYSWRVKLWDQDHHPSNWSEPAVFGTGPGQWGDSVPIWSAPPAGARWTDYRLDVKLKITRTAMGIQFRSPDARNGYMWQFRASNASQPNTLVPHTQTDGTYKAGTAVPLGVTLDVGTVHAVGIEVVGSTITTSVDGKTVDRRTDTTFADGAVGFRTGGSETGVLDDVTVTSLAADSTGKVLYSNDFNGAQASFPCGTVENQALTIGTSTACLNAVLTNDWALMRHDFSLEPAKKVAWASAFATGSSFDSAKQYVYKMYLDGRFVGLGPTRALGNETRYDGFDVKDALSRPGRHTLSAIAYASKDQRFQAYVIVRYTDGTTQTIGTGPDWKTLAGNEIWTSAGSIGTGYWSMPSENFSAAHYPYGFDKPGFDDTGWSTAVTKKPFDSLSPTPFAKVQEQLHAPAKIVDLGGGDYFVDFGRTWMGGAHLTLDGRAGRQVRLRFGEETSAPNTTRYQLRAGNKYEDVLTLRDGAQTVDTWGMRVFRYMNIVGSPVPITKDNLQALASVYPFDASAARLTSSDPNLVPAWQLSKNTIESANQNFFTDSWTRERTDYEGDAYIQLLSNLYLTDDPTLGRYSIDYFENHSTWPTEWPMYVISAVYDTWQRTGSTAQIEHAYDTLVPKLLDKYYDPASGTIVRSDAIVDWPEGERDGYRFTDRNTILNALAYRNYTDMAVIARQLGRDTDAVGFEQKATTLRTALNTRFYEPKQGAYDDGLSKDDVPTGHYAVQASAFPGAFGVPADKAQYDALAKYIVSRGMACSVYCSGFLLQALYNAGHGQDALNLLTSSETNSWLHMIELGAGATGEAWDPAQKSNMTWSHPWATAPAYVIPRDMYGIQPTSPGYATFQITPQTGNQEFGSVTVPSVKGRIGVAFHTVSGRYDLGVAIPGNTTSAVSVPVPGTYSGTTVYLDGRPVTGERAGDRVVVRVGAGCHTLSTSASAQVGADEKLTDICRTSS</sequence>
<dbReference type="EC" id="3.2.1.40" evidence="2"/>
<dbReference type="InterPro" id="IPR013737">
    <property type="entry name" value="Bac_rhamnosid_N"/>
</dbReference>
<dbReference type="InterPro" id="IPR035398">
    <property type="entry name" value="Bac_rhamnosid_C"/>
</dbReference>
<proteinExistence type="predicted"/>
<keyword evidence="4" id="KW-0732">Signal</keyword>
<evidence type="ECO:0000259" key="6">
    <source>
        <dbReference type="Pfam" id="PF08531"/>
    </source>
</evidence>
<dbReference type="GO" id="GO:0005975">
    <property type="term" value="P:carbohydrate metabolic process"/>
    <property type="evidence" value="ECO:0007669"/>
    <property type="project" value="InterPro"/>
</dbReference>
<dbReference type="Pfam" id="PF08531">
    <property type="entry name" value="Bac_rhamnosid_N"/>
    <property type="match status" value="1"/>
</dbReference>
<feature type="domain" description="Bacterial alpha-L-rhamnosidase N-terminal" evidence="6">
    <location>
        <begin position="421"/>
        <end position="527"/>
    </location>
</feature>
<dbReference type="Pfam" id="PF17389">
    <property type="entry name" value="Bac_rhamnosid6H"/>
    <property type="match status" value="1"/>
</dbReference>
<dbReference type="Gene3D" id="2.60.420.10">
    <property type="entry name" value="Maltose phosphorylase, domain 3"/>
    <property type="match status" value="1"/>
</dbReference>
<feature type="chain" id="PRO_5040988521" description="alpha-L-rhamnosidase" evidence="4">
    <location>
        <begin position="33"/>
        <end position="1077"/>
    </location>
</feature>
<comment type="catalytic activity">
    <reaction evidence="1">
        <text>Hydrolysis of terminal non-reducing alpha-L-rhamnose residues in alpha-L-rhamnosides.</text>
        <dbReference type="EC" id="3.2.1.40"/>
    </reaction>
</comment>
<dbReference type="Proteomes" id="UP001165074">
    <property type="component" value="Unassembled WGS sequence"/>
</dbReference>
<dbReference type="InterPro" id="IPR008928">
    <property type="entry name" value="6-hairpin_glycosidase_sf"/>
</dbReference>
<evidence type="ECO:0000259" key="8">
    <source>
        <dbReference type="Pfam" id="PF17390"/>
    </source>
</evidence>
<organism evidence="9 10">
    <name type="scientific">Actinoallomurus iriomotensis</name>
    <dbReference type="NCBI Taxonomy" id="478107"/>
    <lineage>
        <taxon>Bacteria</taxon>
        <taxon>Bacillati</taxon>
        <taxon>Actinomycetota</taxon>
        <taxon>Actinomycetes</taxon>
        <taxon>Streptosporangiales</taxon>
        <taxon>Thermomonosporaceae</taxon>
        <taxon>Actinoallomurus</taxon>
    </lineage>
</organism>
<feature type="signal peptide" evidence="4">
    <location>
        <begin position="1"/>
        <end position="32"/>
    </location>
</feature>
<evidence type="ECO:0000256" key="1">
    <source>
        <dbReference type="ARBA" id="ARBA00001445"/>
    </source>
</evidence>
<dbReference type="Gene3D" id="2.60.120.560">
    <property type="entry name" value="Exo-inulinase, domain 1"/>
    <property type="match status" value="1"/>
</dbReference>
<dbReference type="InterPro" id="IPR016007">
    <property type="entry name" value="Alpha_rhamnosid"/>
</dbReference>
<dbReference type="InterPro" id="IPR008902">
    <property type="entry name" value="Rhamnosid_concanavalin"/>
</dbReference>
<dbReference type="InterPro" id="IPR035396">
    <property type="entry name" value="Bac_rhamnosid6H"/>
</dbReference>